<proteinExistence type="predicted"/>
<sequence length="131" mass="15030">MMNSYTGAVITARERILVPALDEWEELADIDWCVRQDNPGQPLSVIQQKTIDMIRSLVGEGLCELGTVEQGQGFVPVSDFEEGLSKLSALYIDHHDDRRWRYAYWLNLTQAGEHLARRLYAENPEAYTEED</sequence>
<dbReference type="AlphaFoldDB" id="A0A179VAG3"/>
<dbReference type="EMBL" id="LQYE01000012">
    <property type="protein sequence ID" value="OAT68888.1"/>
    <property type="molecule type" value="Genomic_DNA"/>
</dbReference>
<protein>
    <submittedName>
        <fullName evidence="1">Uncharacterized protein</fullName>
    </submittedName>
</protein>
<evidence type="ECO:0000313" key="2">
    <source>
        <dbReference type="Proteomes" id="UP000186919"/>
    </source>
</evidence>
<name>A0A179VAG3_9MYCO</name>
<accession>A0A179VAG3</accession>
<dbReference type="Proteomes" id="UP000186919">
    <property type="component" value="Unassembled WGS sequence"/>
</dbReference>
<gene>
    <name evidence="1" type="ORF">AWB85_07900</name>
</gene>
<reference evidence="1 2" key="1">
    <citation type="submission" date="2016-01" db="EMBL/GenBank/DDBJ databases">
        <title>Mycobacterium immunogenum strain CD11_6 genome sequencing and assembly.</title>
        <authorList>
            <person name="Kaur G."/>
            <person name="Nair G.R."/>
            <person name="Mayilraj S."/>
        </authorList>
    </citation>
    <scope>NUCLEOTIDE SEQUENCE [LARGE SCALE GENOMIC DNA]</scope>
    <source>
        <strain evidence="1 2">CD11-6</strain>
    </source>
</reference>
<evidence type="ECO:0000313" key="1">
    <source>
        <dbReference type="EMBL" id="OAT68888.1"/>
    </source>
</evidence>
<comment type="caution">
    <text evidence="1">The sequence shown here is derived from an EMBL/GenBank/DDBJ whole genome shotgun (WGS) entry which is preliminary data.</text>
</comment>
<organism evidence="1 2">
    <name type="scientific">Mycobacteroides immunogenum</name>
    <dbReference type="NCBI Taxonomy" id="83262"/>
    <lineage>
        <taxon>Bacteria</taxon>
        <taxon>Bacillati</taxon>
        <taxon>Actinomycetota</taxon>
        <taxon>Actinomycetes</taxon>
        <taxon>Mycobacteriales</taxon>
        <taxon>Mycobacteriaceae</taxon>
        <taxon>Mycobacteroides</taxon>
    </lineage>
</organism>